<name>A0A2P4YX95_9CRYT</name>
<evidence type="ECO:0008006" key="5">
    <source>
        <dbReference type="Google" id="ProtNLM"/>
    </source>
</evidence>
<dbReference type="Proteomes" id="UP000236928">
    <property type="component" value="Unassembled WGS sequence"/>
</dbReference>
<protein>
    <recommendedName>
        <fullName evidence="5">Integral membrane protein</fullName>
    </recommendedName>
</protein>
<dbReference type="EMBL" id="JIBK01000003">
    <property type="protein sequence ID" value="POM82306.1"/>
    <property type="molecule type" value="Genomic_DNA"/>
</dbReference>
<evidence type="ECO:0000313" key="3">
    <source>
        <dbReference type="EMBL" id="POM82306.1"/>
    </source>
</evidence>
<comment type="caution">
    <text evidence="3">The sequence shown here is derived from an EMBL/GenBank/DDBJ whole genome shotgun (WGS) entry which is preliminary data.</text>
</comment>
<reference evidence="3 4" key="1">
    <citation type="submission" date="2014-04" db="EMBL/GenBank/DDBJ databases">
        <title>Comparative Genomics of Cryptosporidium Species.</title>
        <authorList>
            <person name="Silva J.C."/>
            <person name="Su Q."/>
            <person name="Chalmers R."/>
            <person name="Chibucos M.C."/>
            <person name="Elwin K."/>
            <person name="Godinez A."/>
            <person name="Guo F."/>
            <person name="Huynh K."/>
            <person name="Orvis J."/>
            <person name="Ott S."/>
            <person name="Sadzewicz L."/>
            <person name="Sengamalay N."/>
            <person name="Shetty A."/>
            <person name="Sun M."/>
            <person name="Tallon L."/>
            <person name="Xiao L."/>
            <person name="Zhang H."/>
            <person name="Fraser C.M."/>
            <person name="Zhu G."/>
            <person name="Kissinger J."/>
            <person name="Widmer G."/>
        </authorList>
    </citation>
    <scope>NUCLEOTIDE SEQUENCE [LARGE SCALE GENOMIC DNA]</scope>
    <source>
        <strain evidence="3 4">UKMEL1</strain>
    </source>
</reference>
<feature type="region of interest" description="Disordered" evidence="1">
    <location>
        <begin position="93"/>
        <end position="120"/>
    </location>
</feature>
<proteinExistence type="predicted"/>
<keyword evidence="4" id="KW-1185">Reference proteome</keyword>
<keyword evidence="2" id="KW-0732">Signal</keyword>
<dbReference type="VEuPathDB" id="CryptoDB:CmeUKMEL1_01735"/>
<feature type="chain" id="PRO_5015188838" description="Integral membrane protein" evidence="2">
    <location>
        <begin position="19"/>
        <end position="312"/>
    </location>
</feature>
<evidence type="ECO:0000256" key="2">
    <source>
        <dbReference type="SAM" id="SignalP"/>
    </source>
</evidence>
<organism evidence="3 4">
    <name type="scientific">Cryptosporidium meleagridis</name>
    <dbReference type="NCBI Taxonomy" id="93969"/>
    <lineage>
        <taxon>Eukaryota</taxon>
        <taxon>Sar</taxon>
        <taxon>Alveolata</taxon>
        <taxon>Apicomplexa</taxon>
        <taxon>Conoidasida</taxon>
        <taxon>Coccidia</taxon>
        <taxon>Eucoccidiorida</taxon>
        <taxon>Eimeriorina</taxon>
        <taxon>Cryptosporidiidae</taxon>
        <taxon>Cryptosporidium</taxon>
    </lineage>
</organism>
<feature type="signal peptide" evidence="2">
    <location>
        <begin position="1"/>
        <end position="18"/>
    </location>
</feature>
<dbReference type="OrthoDB" id="343079at2759"/>
<evidence type="ECO:0000256" key="1">
    <source>
        <dbReference type="SAM" id="MobiDB-lite"/>
    </source>
</evidence>
<sequence length="312" mass="36504">MKLINIFSFIFLLFVIFGDFTEKSVWPKISFVRTKVIHKEGNANDGRIIPGLSDTPKNEDSVYIVEELSDLSEEDDDYEDEIIFIDNMERSNLDEPVSNEDDTLSSGDEQRNINDSQNIGELEIDNKSKIPEFNTNLYFNSHKCFLMLSFEVEFLENPILNNSGVLKYIKEAEINTEGEAIKNHEHSDDEKYKLIELETRNKKRDEIISLMKNIRESCWNITSKDTLEEFKNEILDIIEVVKSKICQINIKLENYIKITDKKNSEFDSENYESNMEKKSKLFGRKSSYELALSSLERIKEYWTHIENLPCNI</sequence>
<evidence type="ECO:0000313" key="4">
    <source>
        <dbReference type="Proteomes" id="UP000236928"/>
    </source>
</evidence>
<gene>
    <name evidence="3" type="ORF">CmeUKMEL1_01735</name>
</gene>
<accession>A0A2P4YX95</accession>
<dbReference type="AlphaFoldDB" id="A0A2P4YX95"/>